<feature type="region of interest" description="Disordered" evidence="1">
    <location>
        <begin position="569"/>
        <end position="590"/>
    </location>
</feature>
<keyword evidence="3" id="KW-1185">Reference proteome</keyword>
<feature type="region of interest" description="Disordered" evidence="1">
    <location>
        <begin position="1"/>
        <end position="141"/>
    </location>
</feature>
<dbReference type="GeneID" id="41976217"/>
<organism evidence="2 3">
    <name type="scientific">Thyridium curvatum</name>
    <dbReference type="NCBI Taxonomy" id="1093900"/>
    <lineage>
        <taxon>Eukaryota</taxon>
        <taxon>Fungi</taxon>
        <taxon>Dikarya</taxon>
        <taxon>Ascomycota</taxon>
        <taxon>Pezizomycotina</taxon>
        <taxon>Sordariomycetes</taxon>
        <taxon>Sordariomycetidae</taxon>
        <taxon>Thyridiales</taxon>
        <taxon>Thyridiaceae</taxon>
        <taxon>Thyridium</taxon>
    </lineage>
</organism>
<reference evidence="2 3" key="1">
    <citation type="submission" date="2019-06" db="EMBL/GenBank/DDBJ databases">
        <title>Draft genome sequence of the filamentous fungus Phialemoniopsis curvata isolated from diesel fuel.</title>
        <authorList>
            <person name="Varaljay V.A."/>
            <person name="Lyon W.J."/>
            <person name="Crouch A.L."/>
            <person name="Drake C.E."/>
            <person name="Hollomon J.M."/>
            <person name="Nadeau L.J."/>
            <person name="Nunn H.S."/>
            <person name="Stevenson B.S."/>
            <person name="Bojanowski C.L."/>
            <person name="Crookes-Goodson W.J."/>
        </authorList>
    </citation>
    <scope>NUCLEOTIDE SEQUENCE [LARGE SCALE GENOMIC DNA]</scope>
    <source>
        <strain evidence="2 3">D216</strain>
    </source>
</reference>
<evidence type="ECO:0000256" key="1">
    <source>
        <dbReference type="SAM" id="MobiDB-lite"/>
    </source>
</evidence>
<comment type="caution">
    <text evidence="2">The sequence shown here is derived from an EMBL/GenBank/DDBJ whole genome shotgun (WGS) entry which is preliminary data.</text>
</comment>
<proteinExistence type="predicted"/>
<evidence type="ECO:0000313" key="3">
    <source>
        <dbReference type="Proteomes" id="UP000319257"/>
    </source>
</evidence>
<gene>
    <name evidence="2" type="ORF">E0L32_008770</name>
</gene>
<feature type="compositionally biased region" description="Basic and acidic residues" evidence="1">
    <location>
        <begin position="108"/>
        <end position="130"/>
    </location>
</feature>
<name>A0A507AJA6_9PEZI</name>
<dbReference type="OrthoDB" id="5239669at2759"/>
<protein>
    <submittedName>
        <fullName evidence="2">Uncharacterized protein</fullName>
    </submittedName>
</protein>
<dbReference type="Proteomes" id="UP000319257">
    <property type="component" value="Unassembled WGS sequence"/>
</dbReference>
<dbReference type="AlphaFoldDB" id="A0A507AJA6"/>
<feature type="compositionally biased region" description="Acidic residues" evidence="1">
    <location>
        <begin position="131"/>
        <end position="141"/>
    </location>
</feature>
<sequence length="590" mass="67126">MSKRPHTKDDDDDDTLLAKRLKPDYDLARHIPSINSDMEPDLRNKATADEETIDPSMSVEDRSNNDTSVDGSSEDSCDETDSDSDSESSISSDEEPINAHGENPILPFDREYMDPKDCRDQWEMSLRDYQEQEEQDLDETDEIELAESEWVIRAERKSLLKQLSLTTSVPGLDKMITLQLNEDGGNKAIYQQQEIPENDSDSDDSDSDDFKDWSKPDAMGWKSAADGSRLMPEAIELILDFFEDRQHVTRAECEEYCLKAYLKASVGPDKSQKWPLSVRAYPSESQFRNSYMVEVIDATITDPTLMTQFYISPERLDESQLSRAKEAYGNFIPEYTYVGDMGLAANRLEELFVWRIVSPVGRPFAANSSQIGLRVNQDKYLGILKQFVDFVCHPLQPAGGGCLADEQGWPMVLHNPLLDAYNIIIRPDWSGIACVLLWGAPPAVTLPFGASLSGLLCLCGKPEKDDETSLAQLLHWDGQYASLFEGYSREAREIQRFCLYYLREKERALANDPKPWHRLFDALAEGISSRTDMDEPYYKCYRTELEELKWDWWHFEMDPGVPVQSAITFPETESGHGGENDDVDMDMNTD</sequence>
<dbReference type="RefSeq" id="XP_030992076.1">
    <property type="nucleotide sequence ID" value="XM_031143661.1"/>
</dbReference>
<feature type="compositionally biased region" description="Acidic residues" evidence="1">
    <location>
        <begin position="72"/>
        <end position="96"/>
    </location>
</feature>
<evidence type="ECO:0000313" key="2">
    <source>
        <dbReference type="EMBL" id="TPX10365.1"/>
    </source>
</evidence>
<feature type="region of interest" description="Disordered" evidence="1">
    <location>
        <begin position="194"/>
        <end position="224"/>
    </location>
</feature>
<feature type="compositionally biased region" description="Acidic residues" evidence="1">
    <location>
        <begin position="580"/>
        <end position="590"/>
    </location>
</feature>
<dbReference type="EMBL" id="SKBQ01000059">
    <property type="protein sequence ID" value="TPX10365.1"/>
    <property type="molecule type" value="Genomic_DNA"/>
</dbReference>
<dbReference type="InParanoid" id="A0A507AJA6"/>
<accession>A0A507AJA6</accession>
<feature type="compositionally biased region" description="Acidic residues" evidence="1">
    <location>
        <begin position="196"/>
        <end position="207"/>
    </location>
</feature>